<dbReference type="EMBL" id="BJNG01000005">
    <property type="protein sequence ID" value="GEC18367.1"/>
    <property type="molecule type" value="Genomic_DNA"/>
</dbReference>
<comment type="similarity">
    <text evidence="1">Belongs to the leucine-binding protein family.</text>
</comment>
<evidence type="ECO:0000256" key="2">
    <source>
        <dbReference type="ARBA" id="ARBA00022729"/>
    </source>
</evidence>
<name>A0A4Y3WHD3_9PSEU</name>
<sequence length="354" mass="37653">MATDVLDVAFVVPGSGPSGIYGPSCWASGRLAVSEINEVGGILGREVRLRAVDGGRSPLEVATEVDSMVASGSVSAVSGWHTSAVRQAVASRLRGRVPYIYTALYEGGERTPGVFLTGETPAGQVRPAMAWMARELGVRSWCLVGSDYVWPRASARAARAYAGSVGAEIRDEVYVDLGTQEFGPALRRVERSHAQGVLMFLLGSDAVQFNRAFTEMRLNDRCVRLSPLMDENMLLATGAANTEELYSAAGFFEALGTAHGLDFERRYLARMGPTAPAITSPGESCFEGITLLSHLAAAAGSTDVPAMSCVSDSVAYEGPRGAVQVRNRHLLQRIYLARADGLEFDVLAEISGGV</sequence>
<dbReference type="OrthoDB" id="7337537at2"/>
<reference evidence="4 5" key="1">
    <citation type="submission" date="2019-06" db="EMBL/GenBank/DDBJ databases">
        <title>Whole genome shotgun sequence of Pseudonocardia hydrocarbonoxydans NBRC 14498.</title>
        <authorList>
            <person name="Hosoyama A."/>
            <person name="Uohara A."/>
            <person name="Ohji S."/>
            <person name="Ichikawa N."/>
        </authorList>
    </citation>
    <scope>NUCLEOTIDE SEQUENCE [LARGE SCALE GENOMIC DNA]</scope>
    <source>
        <strain evidence="4 5">NBRC 14498</strain>
    </source>
</reference>
<dbReference type="CDD" id="cd06358">
    <property type="entry name" value="PBP1_NHase"/>
    <property type="match status" value="1"/>
</dbReference>
<dbReference type="SUPFAM" id="SSF53822">
    <property type="entry name" value="Periplasmic binding protein-like I"/>
    <property type="match status" value="1"/>
</dbReference>
<evidence type="ECO:0000259" key="3">
    <source>
        <dbReference type="Pfam" id="PF13458"/>
    </source>
</evidence>
<dbReference type="RefSeq" id="WP_141276889.1">
    <property type="nucleotide sequence ID" value="NZ_BAAARZ010000027.1"/>
</dbReference>
<dbReference type="Pfam" id="PF13458">
    <property type="entry name" value="Peripla_BP_6"/>
    <property type="match status" value="1"/>
</dbReference>
<gene>
    <name evidence="4" type="ORF">PHY01_06500</name>
</gene>
<proteinExistence type="inferred from homology"/>
<evidence type="ECO:0000313" key="5">
    <source>
        <dbReference type="Proteomes" id="UP000320338"/>
    </source>
</evidence>
<evidence type="ECO:0000256" key="1">
    <source>
        <dbReference type="ARBA" id="ARBA00010062"/>
    </source>
</evidence>
<dbReference type="Proteomes" id="UP000320338">
    <property type="component" value="Unassembled WGS sequence"/>
</dbReference>
<organism evidence="4 5">
    <name type="scientific">Pseudonocardia hydrocarbonoxydans</name>
    <dbReference type="NCBI Taxonomy" id="76726"/>
    <lineage>
        <taxon>Bacteria</taxon>
        <taxon>Bacillati</taxon>
        <taxon>Actinomycetota</taxon>
        <taxon>Actinomycetes</taxon>
        <taxon>Pseudonocardiales</taxon>
        <taxon>Pseudonocardiaceae</taxon>
        <taxon>Pseudonocardia</taxon>
    </lineage>
</organism>
<dbReference type="InterPro" id="IPR028081">
    <property type="entry name" value="Leu-bd"/>
</dbReference>
<comment type="caution">
    <text evidence="4">The sequence shown here is derived from an EMBL/GenBank/DDBJ whole genome shotgun (WGS) entry which is preliminary data.</text>
</comment>
<keyword evidence="2" id="KW-0732">Signal</keyword>
<dbReference type="InterPro" id="IPR028082">
    <property type="entry name" value="Peripla_BP_I"/>
</dbReference>
<protein>
    <recommendedName>
        <fullName evidence="3">Leucine-binding protein domain-containing protein</fullName>
    </recommendedName>
</protein>
<keyword evidence="5" id="KW-1185">Reference proteome</keyword>
<evidence type="ECO:0000313" key="4">
    <source>
        <dbReference type="EMBL" id="GEC18367.1"/>
    </source>
</evidence>
<dbReference type="Gene3D" id="3.40.50.2300">
    <property type="match status" value="2"/>
</dbReference>
<dbReference type="PANTHER" id="PTHR47628">
    <property type="match status" value="1"/>
</dbReference>
<dbReference type="AlphaFoldDB" id="A0A4Y3WHD3"/>
<accession>A0A4Y3WHD3</accession>
<dbReference type="PANTHER" id="PTHR47628:SF1">
    <property type="entry name" value="ALIPHATIC AMIDASE EXPRESSION-REGULATING PROTEIN"/>
    <property type="match status" value="1"/>
</dbReference>
<feature type="domain" description="Leucine-binding protein" evidence="3">
    <location>
        <begin position="8"/>
        <end position="340"/>
    </location>
</feature>